<proteinExistence type="predicted"/>
<evidence type="ECO:0000313" key="3">
    <source>
        <dbReference type="EMBL" id="RKN78573.1"/>
    </source>
</evidence>
<sequence>MKNLKISLCLFVALIANDVLAQKVKFGKVSEAELREEVYEKDSSAVAAVLYRYKNIRFEYKQSLGFKLVTSIHERVKIYKSEGFEYATVIEKLSKDNGDKETISGLKAFTYSLENGEIRKHKLSKEGEFTTELNEYYNEEKFTMPNVKVGSVVEYEYQIHSPFYWIIDEIAMQYDIPIKYQEISIRAPEYFVFKPTMKGYLPLNPQTGTEGGTITFTDKQRRGKYNTTTTFSNSNLNYIINVTNYTMQDVPALKEEPHVNNMNNYRSAVLYELQYTKFPQSPIKSYTTTWEKVIKTIYESRNFGGQLAQKRYFKEDLQTLIADRTDEVEKAAIIFQYVQNHMNWNGMAGFYTDKGVKKAYEDRSGNIADINLMLTAMLNEAGLEANPVLISTRDHGVPMFPTRRGFNYVVASVSLNDNIVLLDASNKYTKPNVLPVHALNWYGKLIKKDGSFNSVSVMPKIVSKENSNCTVALDQNGGIKGRMRKTYTDFKAYEFRNKFNGVQEDSYLEKLESSNVGMEIGEYAVKNNETIGKAIMENMSFTMEGQIAKVGDKMYFNPLFTSTMTENPFKLDERNYPIDYAYPWEEKMVVNISIPEGYEIETLPADIKLGLPNKTASFIYKVIAQGNKIQVLADLKMNAAIIPAVDYHNLKEFYKKIVEKEAEKVVLSKTTANGSQETPAGSR</sequence>
<keyword evidence="1" id="KW-0732">Signal</keyword>
<dbReference type="Pfam" id="PF01841">
    <property type="entry name" value="Transglut_core"/>
    <property type="match status" value="1"/>
</dbReference>
<gene>
    <name evidence="3" type="ORF">D7Z94_20410</name>
</gene>
<dbReference type="Gene3D" id="3.10.620.30">
    <property type="match status" value="1"/>
</dbReference>
<protein>
    <submittedName>
        <fullName evidence="3">DUF3857 domain-containing protein</fullName>
    </submittedName>
</protein>
<evidence type="ECO:0000259" key="2">
    <source>
        <dbReference type="Pfam" id="PF01841"/>
    </source>
</evidence>
<evidence type="ECO:0000256" key="1">
    <source>
        <dbReference type="SAM" id="SignalP"/>
    </source>
</evidence>
<accession>A0A3B0BYF7</accession>
<feature type="signal peptide" evidence="1">
    <location>
        <begin position="1"/>
        <end position="21"/>
    </location>
</feature>
<evidence type="ECO:0000313" key="4">
    <source>
        <dbReference type="Proteomes" id="UP000276603"/>
    </source>
</evidence>
<feature type="domain" description="Transglutaminase-like" evidence="2">
    <location>
        <begin position="321"/>
        <end position="402"/>
    </location>
</feature>
<dbReference type="Proteomes" id="UP000276603">
    <property type="component" value="Unassembled WGS sequence"/>
</dbReference>
<dbReference type="InterPro" id="IPR002931">
    <property type="entry name" value="Transglutaminase-like"/>
</dbReference>
<dbReference type="RefSeq" id="WP_120713480.1">
    <property type="nucleotide sequence ID" value="NZ_RBCJ01000004.1"/>
</dbReference>
<comment type="caution">
    <text evidence="3">The sequence shown here is derived from an EMBL/GenBank/DDBJ whole genome shotgun (WGS) entry which is preliminary data.</text>
</comment>
<dbReference type="OrthoDB" id="98874at2"/>
<dbReference type="Gene3D" id="2.60.40.3140">
    <property type="match status" value="1"/>
</dbReference>
<feature type="chain" id="PRO_5017208329" evidence="1">
    <location>
        <begin position="22"/>
        <end position="683"/>
    </location>
</feature>
<dbReference type="AlphaFoldDB" id="A0A3B0BYF7"/>
<organism evidence="3 4">
    <name type="scientific">Ulvibacterium marinum</name>
    <dbReference type="NCBI Taxonomy" id="2419782"/>
    <lineage>
        <taxon>Bacteria</taxon>
        <taxon>Pseudomonadati</taxon>
        <taxon>Bacteroidota</taxon>
        <taxon>Flavobacteriia</taxon>
        <taxon>Flavobacteriales</taxon>
        <taxon>Flavobacteriaceae</taxon>
        <taxon>Ulvibacterium</taxon>
    </lineage>
</organism>
<keyword evidence="4" id="KW-1185">Reference proteome</keyword>
<dbReference type="EMBL" id="RBCJ01000004">
    <property type="protein sequence ID" value="RKN78573.1"/>
    <property type="molecule type" value="Genomic_DNA"/>
</dbReference>
<reference evidence="3 4" key="1">
    <citation type="submission" date="2018-10" db="EMBL/GenBank/DDBJ databases">
        <title>Ulvibacterium marinum gen. nov., sp. nov., a novel marine bacterium of the family Flavobacteriaceae, isolated from a culture of the green alga Ulva prolifera.</title>
        <authorList>
            <person name="Zhang Z."/>
        </authorList>
    </citation>
    <scope>NUCLEOTIDE SEQUENCE [LARGE SCALE GENOMIC DNA]</scope>
    <source>
        <strain evidence="3 4">CCMM003</strain>
    </source>
</reference>
<name>A0A3B0BYF7_9FLAO</name>
<dbReference type="Gene3D" id="2.60.120.1130">
    <property type="match status" value="1"/>
</dbReference>